<dbReference type="PANTHER" id="PTHR30532:SF1">
    <property type="entry name" value="IRON(3+)-HYDROXAMATE-BINDING PROTEIN FHUD"/>
    <property type="match status" value="1"/>
</dbReference>
<evidence type="ECO:0000256" key="3">
    <source>
        <dbReference type="ARBA" id="ARBA00022448"/>
    </source>
</evidence>
<proteinExistence type="inferred from homology"/>
<dbReference type="Pfam" id="PF01497">
    <property type="entry name" value="Peripla_BP_2"/>
    <property type="match status" value="1"/>
</dbReference>
<dbReference type="PANTHER" id="PTHR30532">
    <property type="entry name" value="IRON III DICITRATE-BINDING PERIPLASMIC PROTEIN"/>
    <property type="match status" value="1"/>
</dbReference>
<dbReference type="GO" id="GO:0030288">
    <property type="term" value="C:outer membrane-bounded periplasmic space"/>
    <property type="evidence" value="ECO:0007669"/>
    <property type="project" value="TreeGrafter"/>
</dbReference>
<dbReference type="InterPro" id="IPR002491">
    <property type="entry name" value="ABC_transptr_periplasmic_BD"/>
</dbReference>
<protein>
    <submittedName>
        <fullName evidence="6">ABC transporter substrate-binding protein</fullName>
    </submittedName>
</protein>
<evidence type="ECO:0000256" key="1">
    <source>
        <dbReference type="ARBA" id="ARBA00004193"/>
    </source>
</evidence>
<dbReference type="SUPFAM" id="SSF53807">
    <property type="entry name" value="Helical backbone' metal receptor"/>
    <property type="match status" value="1"/>
</dbReference>
<dbReference type="OrthoDB" id="1628181at2"/>
<comment type="similarity">
    <text evidence="2">Belongs to the bacterial solute-binding protein 8 family.</text>
</comment>
<organism evidence="6 7">
    <name type="scientific">Sutcliffiella horikoshii</name>
    <dbReference type="NCBI Taxonomy" id="79883"/>
    <lineage>
        <taxon>Bacteria</taxon>
        <taxon>Bacillati</taxon>
        <taxon>Bacillota</taxon>
        <taxon>Bacilli</taxon>
        <taxon>Bacillales</taxon>
        <taxon>Bacillaceae</taxon>
        <taxon>Sutcliffiella</taxon>
    </lineage>
</organism>
<dbReference type="EMBL" id="VTEV01000016">
    <property type="protein sequence ID" value="TYS59534.1"/>
    <property type="molecule type" value="Genomic_DNA"/>
</dbReference>
<dbReference type="PROSITE" id="PS50983">
    <property type="entry name" value="FE_B12_PBP"/>
    <property type="match status" value="1"/>
</dbReference>
<dbReference type="AlphaFoldDB" id="A0A5D4SBN0"/>
<keyword evidence="3" id="KW-0813">Transport</keyword>
<keyword evidence="4" id="KW-0732">Signal</keyword>
<evidence type="ECO:0000256" key="4">
    <source>
        <dbReference type="ARBA" id="ARBA00022729"/>
    </source>
</evidence>
<dbReference type="InterPro" id="IPR051313">
    <property type="entry name" value="Bact_iron-sidero_bind"/>
</dbReference>
<accession>A0A5D4SBN0</accession>
<evidence type="ECO:0000256" key="2">
    <source>
        <dbReference type="ARBA" id="ARBA00008814"/>
    </source>
</evidence>
<gene>
    <name evidence="6" type="ORF">FZC76_22140</name>
</gene>
<reference evidence="6 7" key="1">
    <citation type="submission" date="2019-08" db="EMBL/GenBank/DDBJ databases">
        <title>Bacillus genomes from the desert of Cuatro Cienegas, Coahuila.</title>
        <authorList>
            <person name="Olmedo-Alvarez G."/>
        </authorList>
    </citation>
    <scope>NUCLEOTIDE SEQUENCE [LARGE SCALE GENOMIC DNA]</scope>
    <source>
        <strain evidence="6 7">CH28_1T</strain>
    </source>
</reference>
<evidence type="ECO:0000313" key="7">
    <source>
        <dbReference type="Proteomes" id="UP000322524"/>
    </source>
</evidence>
<dbReference type="Proteomes" id="UP000322524">
    <property type="component" value="Unassembled WGS sequence"/>
</dbReference>
<feature type="domain" description="Fe/B12 periplasmic-binding" evidence="5">
    <location>
        <begin position="89"/>
        <end position="343"/>
    </location>
</feature>
<dbReference type="Gene3D" id="3.40.50.1980">
    <property type="entry name" value="Nitrogenase molybdenum iron protein domain"/>
    <property type="match status" value="2"/>
</dbReference>
<dbReference type="GO" id="GO:1901678">
    <property type="term" value="P:iron coordination entity transport"/>
    <property type="evidence" value="ECO:0007669"/>
    <property type="project" value="UniProtKB-ARBA"/>
</dbReference>
<dbReference type="GO" id="GO:0005886">
    <property type="term" value="C:plasma membrane"/>
    <property type="evidence" value="ECO:0007669"/>
    <property type="project" value="UniProtKB-SubCell"/>
</dbReference>
<name>A0A5D4SBN0_9BACI</name>
<evidence type="ECO:0000313" key="6">
    <source>
        <dbReference type="EMBL" id="TYS59534.1"/>
    </source>
</evidence>
<comment type="caution">
    <text evidence="6">The sequence shown here is derived from an EMBL/GenBank/DDBJ whole genome shotgun (WGS) entry which is preliminary data.</text>
</comment>
<comment type="subcellular location">
    <subcellularLocation>
        <location evidence="1">Cell membrane</location>
        <topology evidence="1">Lipid-anchor</topology>
    </subcellularLocation>
</comment>
<sequence>MFPIMIVIENNIHYQRRSRIMKSRNMYIAIISLVLISLLVIGCGAQEELKESANGQAPKNEESSAETVDETKVVKHAMGETEIPVNPERIAVMFARDVESLLVLGVTPIGATHYVPGEFDTVAEYNQELKDAGVIDFGEQGTPNMEALLEAEPDLIILTDWHEMYEEASKIAPTIMLDTYGWDRFEELASILDKETEAEAFKKAYDKKIMVAKNILQKHVKEDETTLFISVYDKQIGVTDKGFIFNQLLYDKLGLTPPPDVIPEDEQAMITAEGLVDANPDIIFVSKHNDVFYDEIFSNPAVQQINAVKNNRVYELHPSFVRNLKGESLAIDFVTESITGEKE</sequence>
<evidence type="ECO:0000259" key="5">
    <source>
        <dbReference type="PROSITE" id="PS50983"/>
    </source>
</evidence>